<dbReference type="Pfam" id="PF09361">
    <property type="entry name" value="Phasin_2"/>
    <property type="match status" value="1"/>
</dbReference>
<protein>
    <submittedName>
        <fullName evidence="3">Phasin family protein</fullName>
    </submittedName>
</protein>
<name>A0ABU1V9I8_9BURK</name>
<sequence>MLQRSKTNKKQQRPDSACSPQPSTKPCFLQSLGVLNMLTAEQIVAAQKANIETLFGLTQKAFEGVEKLVDLNVQATKAALSESANSAQALLSVKDAQELLSLQANLMQPLAEKTVAYSRHLYDIAAGTGAEFGKAAEAQASDTQKKFLAVVDNAAKNAPAGSETAVAVMKSAVSAANNAMESVQKAVKQATEMAEANFNTVTASAVNATKTAAKKR</sequence>
<reference evidence="3 4" key="1">
    <citation type="submission" date="2023-07" db="EMBL/GenBank/DDBJ databases">
        <title>Sorghum-associated microbial communities from plants grown in Nebraska, USA.</title>
        <authorList>
            <person name="Schachtman D."/>
        </authorList>
    </citation>
    <scope>NUCLEOTIDE SEQUENCE [LARGE SCALE GENOMIC DNA]</scope>
    <source>
        <strain evidence="3 4">BE240</strain>
    </source>
</reference>
<feature type="compositionally biased region" description="Basic residues" evidence="1">
    <location>
        <begin position="1"/>
        <end position="11"/>
    </location>
</feature>
<accession>A0ABU1V9I8</accession>
<feature type="region of interest" description="Disordered" evidence="1">
    <location>
        <begin position="1"/>
        <end position="23"/>
    </location>
</feature>
<dbReference type="NCBIfam" id="TIGR01841">
    <property type="entry name" value="phasin"/>
    <property type="match status" value="1"/>
</dbReference>
<dbReference type="Proteomes" id="UP001265550">
    <property type="component" value="Unassembled WGS sequence"/>
</dbReference>
<evidence type="ECO:0000313" key="3">
    <source>
        <dbReference type="EMBL" id="MDR7094095.1"/>
    </source>
</evidence>
<evidence type="ECO:0000259" key="2">
    <source>
        <dbReference type="Pfam" id="PF09361"/>
    </source>
</evidence>
<keyword evidence="4" id="KW-1185">Reference proteome</keyword>
<feature type="domain" description="Phasin" evidence="2">
    <location>
        <begin position="41"/>
        <end position="139"/>
    </location>
</feature>
<dbReference type="InterPro" id="IPR018968">
    <property type="entry name" value="Phasin"/>
</dbReference>
<comment type="caution">
    <text evidence="3">The sequence shown here is derived from an EMBL/GenBank/DDBJ whole genome shotgun (WGS) entry which is preliminary data.</text>
</comment>
<evidence type="ECO:0000256" key="1">
    <source>
        <dbReference type="SAM" id="MobiDB-lite"/>
    </source>
</evidence>
<dbReference type="EMBL" id="JAVDWE010000004">
    <property type="protein sequence ID" value="MDR7094095.1"/>
    <property type="molecule type" value="Genomic_DNA"/>
</dbReference>
<evidence type="ECO:0000313" key="4">
    <source>
        <dbReference type="Proteomes" id="UP001265550"/>
    </source>
</evidence>
<proteinExistence type="predicted"/>
<organism evidence="3 4">
    <name type="scientific">Hydrogenophaga laconesensis</name>
    <dbReference type="NCBI Taxonomy" id="1805971"/>
    <lineage>
        <taxon>Bacteria</taxon>
        <taxon>Pseudomonadati</taxon>
        <taxon>Pseudomonadota</taxon>
        <taxon>Betaproteobacteria</taxon>
        <taxon>Burkholderiales</taxon>
        <taxon>Comamonadaceae</taxon>
        <taxon>Hydrogenophaga</taxon>
    </lineage>
</organism>
<dbReference type="InterPro" id="IPR010127">
    <property type="entry name" value="Phasin_subfam-1"/>
</dbReference>
<gene>
    <name evidence="3" type="ORF">J2X09_001833</name>
</gene>